<comment type="caution">
    <text evidence="2">The sequence shown here is derived from an EMBL/GenBank/DDBJ whole genome shotgun (WGS) entry which is preliminary data.</text>
</comment>
<accession>A0ABR9KNC6</accession>
<dbReference type="Proteomes" id="UP000661607">
    <property type="component" value="Unassembled WGS sequence"/>
</dbReference>
<feature type="region of interest" description="Disordered" evidence="1">
    <location>
        <begin position="1"/>
        <end position="20"/>
    </location>
</feature>
<gene>
    <name evidence="2" type="ORF">H4W81_006315</name>
</gene>
<protein>
    <submittedName>
        <fullName evidence="2">Uncharacterized protein</fullName>
    </submittedName>
</protein>
<evidence type="ECO:0000256" key="1">
    <source>
        <dbReference type="SAM" id="MobiDB-lite"/>
    </source>
</evidence>
<name>A0ABR9KNC6_9ACTN</name>
<evidence type="ECO:0000313" key="3">
    <source>
        <dbReference type="Proteomes" id="UP000661607"/>
    </source>
</evidence>
<dbReference type="RefSeq" id="WP_192778091.1">
    <property type="nucleotide sequence ID" value="NZ_BAAASY010000006.1"/>
</dbReference>
<evidence type="ECO:0000313" key="2">
    <source>
        <dbReference type="EMBL" id="MBE1563536.1"/>
    </source>
</evidence>
<dbReference type="EMBL" id="JADBEF010000001">
    <property type="protein sequence ID" value="MBE1563536.1"/>
    <property type="molecule type" value="Genomic_DNA"/>
</dbReference>
<feature type="compositionally biased region" description="Basic residues" evidence="1">
    <location>
        <begin position="9"/>
        <end position="18"/>
    </location>
</feature>
<proteinExistence type="predicted"/>
<keyword evidence="3" id="KW-1185">Reference proteome</keyword>
<sequence>MRFRDPGRHRGMARRRHIGAAESGESAGRWMVPENRSMAWFLNQNYRLLPYLPWKGMIAKSVRKTASAVSLKDY</sequence>
<reference evidence="2 3" key="1">
    <citation type="submission" date="2020-10" db="EMBL/GenBank/DDBJ databases">
        <title>Sequencing the genomes of 1000 actinobacteria strains.</title>
        <authorList>
            <person name="Klenk H.-P."/>
        </authorList>
    </citation>
    <scope>NUCLEOTIDE SEQUENCE [LARGE SCALE GENOMIC DNA]</scope>
    <source>
        <strain evidence="2 3">DSM 43748</strain>
    </source>
</reference>
<organism evidence="2 3">
    <name type="scientific">Nonomuraea africana</name>
    <dbReference type="NCBI Taxonomy" id="46171"/>
    <lineage>
        <taxon>Bacteria</taxon>
        <taxon>Bacillati</taxon>
        <taxon>Actinomycetota</taxon>
        <taxon>Actinomycetes</taxon>
        <taxon>Streptosporangiales</taxon>
        <taxon>Streptosporangiaceae</taxon>
        <taxon>Nonomuraea</taxon>
    </lineage>
</organism>